<evidence type="ECO:0000256" key="3">
    <source>
        <dbReference type="ARBA" id="ARBA00022679"/>
    </source>
</evidence>
<dbReference type="AlphaFoldDB" id="A0AAE6FUU1"/>
<dbReference type="Proteomes" id="UP000320179">
    <property type="component" value="Chromosome"/>
</dbReference>
<dbReference type="GO" id="GO:0007234">
    <property type="term" value="P:osmosensory signaling via phosphorelay pathway"/>
    <property type="evidence" value="ECO:0007669"/>
    <property type="project" value="TreeGrafter"/>
</dbReference>
<keyword evidence="3" id="KW-0808">Transferase</keyword>
<dbReference type="InterPro" id="IPR005467">
    <property type="entry name" value="His_kinase_dom"/>
</dbReference>
<dbReference type="SUPFAM" id="SSF55874">
    <property type="entry name" value="ATPase domain of HSP90 chaperone/DNA topoisomerase II/histidine kinase"/>
    <property type="match status" value="1"/>
</dbReference>
<dbReference type="Pfam" id="PF02518">
    <property type="entry name" value="HATPase_c"/>
    <property type="match status" value="1"/>
</dbReference>
<evidence type="ECO:0000256" key="2">
    <source>
        <dbReference type="ARBA" id="ARBA00012438"/>
    </source>
</evidence>
<gene>
    <name evidence="6" type="ORF">BHS09_01250</name>
</gene>
<dbReference type="InterPro" id="IPR036890">
    <property type="entry name" value="HATPase_C_sf"/>
</dbReference>
<dbReference type="PANTHER" id="PTHR42878:SF15">
    <property type="entry name" value="BACTERIOPHYTOCHROME"/>
    <property type="match status" value="1"/>
</dbReference>
<evidence type="ECO:0000256" key="1">
    <source>
        <dbReference type="ARBA" id="ARBA00000085"/>
    </source>
</evidence>
<name>A0AAE6FUU1_MYXXA</name>
<dbReference type="GO" id="GO:0000156">
    <property type="term" value="F:phosphorelay response regulator activity"/>
    <property type="evidence" value="ECO:0007669"/>
    <property type="project" value="TreeGrafter"/>
</dbReference>
<dbReference type="InterPro" id="IPR004358">
    <property type="entry name" value="Sig_transdc_His_kin-like_C"/>
</dbReference>
<protein>
    <recommendedName>
        <fullName evidence="2">histidine kinase</fullName>
        <ecNumber evidence="2">2.7.13.3</ecNumber>
    </recommendedName>
</protein>
<evidence type="ECO:0000256" key="4">
    <source>
        <dbReference type="ARBA" id="ARBA00022777"/>
    </source>
</evidence>
<dbReference type="GO" id="GO:0004673">
    <property type="term" value="F:protein histidine kinase activity"/>
    <property type="evidence" value="ECO:0007669"/>
    <property type="project" value="UniProtKB-EC"/>
</dbReference>
<dbReference type="PROSITE" id="PS50109">
    <property type="entry name" value="HIS_KIN"/>
    <property type="match status" value="1"/>
</dbReference>
<dbReference type="EMBL" id="CP017174">
    <property type="protein sequence ID" value="QDE65743.1"/>
    <property type="molecule type" value="Genomic_DNA"/>
</dbReference>
<feature type="domain" description="Histidine kinase" evidence="5">
    <location>
        <begin position="1"/>
        <end position="65"/>
    </location>
</feature>
<comment type="catalytic activity">
    <reaction evidence="1">
        <text>ATP + protein L-histidine = ADP + protein N-phospho-L-histidine.</text>
        <dbReference type="EC" id="2.7.13.3"/>
    </reaction>
</comment>
<dbReference type="RefSeq" id="WP_140786712.1">
    <property type="nucleotide sequence ID" value="NZ_CP017172.1"/>
</dbReference>
<organism evidence="6 7">
    <name type="scientific">Myxococcus xanthus</name>
    <dbReference type="NCBI Taxonomy" id="34"/>
    <lineage>
        <taxon>Bacteria</taxon>
        <taxon>Pseudomonadati</taxon>
        <taxon>Myxococcota</taxon>
        <taxon>Myxococcia</taxon>
        <taxon>Myxococcales</taxon>
        <taxon>Cystobacterineae</taxon>
        <taxon>Myxococcaceae</taxon>
        <taxon>Myxococcus</taxon>
    </lineage>
</organism>
<evidence type="ECO:0000313" key="7">
    <source>
        <dbReference type="Proteomes" id="UP000320179"/>
    </source>
</evidence>
<dbReference type="InterPro" id="IPR003594">
    <property type="entry name" value="HATPase_dom"/>
</dbReference>
<dbReference type="EC" id="2.7.13.3" evidence="2"/>
<dbReference type="Gene3D" id="3.30.565.10">
    <property type="entry name" value="Histidine kinase-like ATPase, C-terminal domain"/>
    <property type="match status" value="1"/>
</dbReference>
<dbReference type="InterPro" id="IPR050351">
    <property type="entry name" value="BphY/WalK/GraS-like"/>
</dbReference>
<sequence length="66" mass="7050">MGFDMAYAGKLITPFHRLHRAGEFPGTGIGLATVQRIIHRHGGDISAEAVPGEGAMFCFTLEASHP</sequence>
<reference evidence="6 7" key="1">
    <citation type="journal article" date="2019" name="Science">
        <title>Social genes are selection hotspots in kin groups of a soil microbe.</title>
        <authorList>
            <person name="Wielgoss S."/>
            <person name="Wolfensberger R."/>
            <person name="Sun L."/>
            <person name="Fiegna F."/>
            <person name="Velicer G.J."/>
        </authorList>
    </citation>
    <scope>NUCLEOTIDE SEQUENCE [LARGE SCALE GENOMIC DNA]</scope>
    <source>
        <strain evidence="6 7">MC3.5.9c15</strain>
    </source>
</reference>
<keyword evidence="4" id="KW-0418">Kinase</keyword>
<dbReference type="GO" id="GO:0030295">
    <property type="term" value="F:protein kinase activator activity"/>
    <property type="evidence" value="ECO:0007669"/>
    <property type="project" value="TreeGrafter"/>
</dbReference>
<evidence type="ECO:0000259" key="5">
    <source>
        <dbReference type="PROSITE" id="PS50109"/>
    </source>
</evidence>
<evidence type="ECO:0000313" key="6">
    <source>
        <dbReference type="EMBL" id="QDE65743.1"/>
    </source>
</evidence>
<proteinExistence type="predicted"/>
<accession>A0AAE6FUU1</accession>
<dbReference type="PANTHER" id="PTHR42878">
    <property type="entry name" value="TWO-COMPONENT HISTIDINE KINASE"/>
    <property type="match status" value="1"/>
</dbReference>
<dbReference type="PRINTS" id="PR00344">
    <property type="entry name" value="BCTRLSENSOR"/>
</dbReference>